<gene>
    <name evidence="1" type="ORF">BDN72DRAFT_801082</name>
</gene>
<name>A0ACD3AJ12_9AGAR</name>
<reference evidence="1 2" key="1">
    <citation type="journal article" date="2019" name="Nat. Ecol. Evol.">
        <title>Megaphylogeny resolves global patterns of mushroom evolution.</title>
        <authorList>
            <person name="Varga T."/>
            <person name="Krizsan K."/>
            <person name="Foldi C."/>
            <person name="Dima B."/>
            <person name="Sanchez-Garcia M."/>
            <person name="Sanchez-Ramirez S."/>
            <person name="Szollosi G.J."/>
            <person name="Szarkandi J.G."/>
            <person name="Papp V."/>
            <person name="Albert L."/>
            <person name="Andreopoulos W."/>
            <person name="Angelini C."/>
            <person name="Antonin V."/>
            <person name="Barry K.W."/>
            <person name="Bougher N.L."/>
            <person name="Buchanan P."/>
            <person name="Buyck B."/>
            <person name="Bense V."/>
            <person name="Catcheside P."/>
            <person name="Chovatia M."/>
            <person name="Cooper J."/>
            <person name="Damon W."/>
            <person name="Desjardin D."/>
            <person name="Finy P."/>
            <person name="Geml J."/>
            <person name="Haridas S."/>
            <person name="Hughes K."/>
            <person name="Justo A."/>
            <person name="Karasinski D."/>
            <person name="Kautmanova I."/>
            <person name="Kiss B."/>
            <person name="Kocsube S."/>
            <person name="Kotiranta H."/>
            <person name="LaButti K.M."/>
            <person name="Lechner B.E."/>
            <person name="Liimatainen K."/>
            <person name="Lipzen A."/>
            <person name="Lukacs Z."/>
            <person name="Mihaltcheva S."/>
            <person name="Morgado L.N."/>
            <person name="Niskanen T."/>
            <person name="Noordeloos M.E."/>
            <person name="Ohm R.A."/>
            <person name="Ortiz-Santana B."/>
            <person name="Ovrebo C."/>
            <person name="Racz N."/>
            <person name="Riley R."/>
            <person name="Savchenko A."/>
            <person name="Shiryaev A."/>
            <person name="Soop K."/>
            <person name="Spirin V."/>
            <person name="Szebenyi C."/>
            <person name="Tomsovsky M."/>
            <person name="Tulloss R.E."/>
            <person name="Uehling J."/>
            <person name="Grigoriev I.V."/>
            <person name="Vagvolgyi C."/>
            <person name="Papp T."/>
            <person name="Martin F.M."/>
            <person name="Miettinen O."/>
            <person name="Hibbett D.S."/>
            <person name="Nagy L.G."/>
        </authorList>
    </citation>
    <scope>NUCLEOTIDE SEQUENCE [LARGE SCALE GENOMIC DNA]</scope>
    <source>
        <strain evidence="1 2">NL-1719</strain>
    </source>
</reference>
<dbReference type="Proteomes" id="UP000308600">
    <property type="component" value="Unassembled WGS sequence"/>
</dbReference>
<dbReference type="EMBL" id="ML208434">
    <property type="protein sequence ID" value="TFK65501.1"/>
    <property type="molecule type" value="Genomic_DNA"/>
</dbReference>
<organism evidence="1 2">
    <name type="scientific">Pluteus cervinus</name>
    <dbReference type="NCBI Taxonomy" id="181527"/>
    <lineage>
        <taxon>Eukaryota</taxon>
        <taxon>Fungi</taxon>
        <taxon>Dikarya</taxon>
        <taxon>Basidiomycota</taxon>
        <taxon>Agaricomycotina</taxon>
        <taxon>Agaricomycetes</taxon>
        <taxon>Agaricomycetidae</taxon>
        <taxon>Agaricales</taxon>
        <taxon>Pluteineae</taxon>
        <taxon>Pluteaceae</taxon>
        <taxon>Pluteus</taxon>
    </lineage>
</organism>
<evidence type="ECO:0000313" key="2">
    <source>
        <dbReference type="Proteomes" id="UP000308600"/>
    </source>
</evidence>
<proteinExistence type="predicted"/>
<accession>A0ACD3AJ12</accession>
<protein>
    <submittedName>
        <fullName evidence="1">Uncharacterized protein</fullName>
    </submittedName>
</protein>
<keyword evidence="2" id="KW-1185">Reference proteome</keyword>
<sequence length="998" mass="109654">MQSTKRKSRGTASGKSTVVAEESRPSTSREVGNTGDDESVLSDGEDLRDDINRVLSKFTFDGAFGVSESFPSAPSPGLVIEGIGSIGLPLKEGDATRICALSESGAQPHKGAKEASKKAKDLKAMWEVHPSKISFKNTSWASYVEKAIVPFVCKGLGLVVTPTCELSKLSLYGSHSSSQLTETAQLSEGVFATIAILLPSRYTGGRICISHASETAEVDLPKGSNLRTNIIAWYLEAQRVVQPIESGYQLTLSYNLVHNIHNQPIPSIPSTDELSRTIRHILQKWENNKYPRGEGTTADPLVYLLKDHQQHMIANGVTTLSGRDAHKVKTVQRVAEKLGFVVYLGNLELVIRGFPEDTRYLDYYSPPRKRSRYDYDYYGMGYGDSDEDMSSEDDYDPYMAFSGRSGVDMEEETERTLRITLMAKVDGGRIGTSEFDIKETSIVQKNPFNGVDPDERKGGDMGRSRCAGNQLEYYYRRSVLILLRKENVTDFLFSAYGPEHALRTLEEAEILGLSPEFRRLADSAIGKLTPNTKHGVEGLAKAAISWNNLPMWEALCKNVGYNIGKVGPENYGQAVAKFSFKKLRPCLEQCLTETADITEQLALLSSISAQLSPEGSKAEAWCRDQRLKSLQDISEVTVESIPYFIEIMKVDGVATIMDIIRPQLQAQTIDQDFSVAFVKGLHDPYTESSSSGGREAWNLAIRESLQAAVGKWVKDYKELGIWHPMSGGYRYMFRGDGRVDTSLELLDLCLLVGHPSSFQPVLDCLINASGCTAEKFEILYRPFFSSFTETLARHNIAVTTSPFANFSRRLIGMYLRDLLGPSSTLFSPSWTPMCSNACAECPQVSEFLSSARAELQVKVAKAGRTHVEGQLSSLQATMKVTVTLLKVGSPHSLLIKKSAQMVAGYKWENRLAKAKEFLGQFGDEKSISSIMGNAYGDVLSALGGVTVFGRTDQELAVCAPVVPSASTSAGGTMPTTSAQSTGPKKKKKAKTRSRPFGY</sequence>
<evidence type="ECO:0000313" key="1">
    <source>
        <dbReference type="EMBL" id="TFK65501.1"/>
    </source>
</evidence>